<feature type="domain" description="CCDC93 N-terminal" evidence="7">
    <location>
        <begin position="60"/>
        <end position="165"/>
    </location>
</feature>
<feature type="coiled-coil region" evidence="4">
    <location>
        <begin position="550"/>
        <end position="605"/>
    </location>
</feature>
<reference evidence="8 9" key="1">
    <citation type="journal article" date="2018" name="Gigascience">
        <title>Genomes of trombidid mites reveal novel predicted allergens and laterally-transferred genes associated with secondary metabolism.</title>
        <authorList>
            <person name="Dong X."/>
            <person name="Chaisiri K."/>
            <person name="Xia D."/>
            <person name="Armstrong S.D."/>
            <person name="Fang Y."/>
            <person name="Donnelly M.J."/>
            <person name="Kadowaki T."/>
            <person name="McGarry J.W."/>
            <person name="Darby A.C."/>
            <person name="Makepeace B.L."/>
        </authorList>
    </citation>
    <scope>NUCLEOTIDE SEQUENCE [LARGE SCALE GENOMIC DNA]</scope>
    <source>
        <strain evidence="8">UoL-WK</strain>
    </source>
</reference>
<keyword evidence="3 4" id="KW-0175">Coiled coil</keyword>
<protein>
    <recommendedName>
        <fullName evidence="2">Coiled-coil domain-containing protein 93</fullName>
    </recommendedName>
</protein>
<dbReference type="STRING" id="1965070.A0A3S3SMN9"/>
<evidence type="ECO:0000256" key="5">
    <source>
        <dbReference type="SAM" id="MobiDB-lite"/>
    </source>
</evidence>
<dbReference type="InterPro" id="IPR048747">
    <property type="entry name" value="CCDC93_N"/>
</dbReference>
<evidence type="ECO:0000259" key="6">
    <source>
        <dbReference type="Pfam" id="PF09762"/>
    </source>
</evidence>
<dbReference type="AlphaFoldDB" id="A0A3S3SMN9"/>
<dbReference type="Proteomes" id="UP000285301">
    <property type="component" value="Unassembled WGS sequence"/>
</dbReference>
<evidence type="ECO:0000256" key="4">
    <source>
        <dbReference type="SAM" id="Coils"/>
    </source>
</evidence>
<dbReference type="Pfam" id="PF21673">
    <property type="entry name" value="CCDC93_N"/>
    <property type="match status" value="1"/>
</dbReference>
<sequence>MSTVAAKPVPKPKPRAASKPTAVESGVGHIFESRSNKGGDERNTDSFGNYLKTDVRENEEQFEKLSEIIDILVAAGYFRARIKGLSDFDKVVGGMCWCLEMSNIDIDCDLLFNDTLTIGQKIALTEKIVRVLQAMKCPFRLEPHQIQGMDCIHIFPVIQWLVKKTIQFREEMQAYIKLYSVTQFNKNHIDLNLENRKMENMIETTDVYNNPKRKYRHPKKYKINDEKMNVRTTLLEYGAGLMSELKSEASESSNSEDKETAVKSEEPKTIIREMNVENSFRVSAAVIGSIISDKAEEIQVLAEEYAKRQKEMMENSLEMREKTIKSKILETKKAIESAEKQKVVNERDIIKLSDEIEALKSEQSKVSPKIKTQSEEEIEKRKKFILIHDSLQSQKEEYIDFCNQEKIRLQNELKQISKQEVESEDENEIKAEVEREKEKHRKVKLLLAERNKAVAIMQRKLDDIPSRAELSQYQKRFYELYNQVSAKHNETKKFYILYNQLDDTKIHLNKELNLLNSILTNFNQAANNPTIREQFLSQFEQIVGNIKQAKLQIEKRKQMEKMKKDQLNEQYVDLVEKQRLYYKAVKEFTEECRKNEQLIVELQKLSK</sequence>
<comment type="similarity">
    <text evidence="1">Belongs to the CCDC93 family.</text>
</comment>
<dbReference type="OrthoDB" id="16092at2759"/>
<feature type="domain" description="CCDC93 coiled-coil" evidence="6">
    <location>
        <begin position="210"/>
        <end position="599"/>
    </location>
</feature>
<dbReference type="GO" id="GO:0006893">
    <property type="term" value="P:Golgi to plasma membrane transport"/>
    <property type="evidence" value="ECO:0007669"/>
    <property type="project" value="TreeGrafter"/>
</dbReference>
<name>A0A3S3SMN9_9ACAR</name>
<dbReference type="Pfam" id="PF09762">
    <property type="entry name" value="CCDC93_CC"/>
    <property type="match status" value="1"/>
</dbReference>
<evidence type="ECO:0000313" key="9">
    <source>
        <dbReference type="Proteomes" id="UP000285301"/>
    </source>
</evidence>
<evidence type="ECO:0000256" key="1">
    <source>
        <dbReference type="ARBA" id="ARBA00007219"/>
    </source>
</evidence>
<evidence type="ECO:0000256" key="2">
    <source>
        <dbReference type="ARBA" id="ARBA00016765"/>
    </source>
</evidence>
<feature type="region of interest" description="Disordered" evidence="5">
    <location>
        <begin position="246"/>
        <end position="267"/>
    </location>
</feature>
<gene>
    <name evidence="8" type="ORF">B4U79_11830</name>
</gene>
<comment type="caution">
    <text evidence="8">The sequence shown here is derived from an EMBL/GenBank/DDBJ whole genome shotgun (WGS) entry which is preliminary data.</text>
</comment>
<dbReference type="PANTHER" id="PTHR16441:SF0">
    <property type="entry name" value="COILED-COIL DOMAIN-CONTAINING PROTEIN 93"/>
    <property type="match status" value="1"/>
</dbReference>
<dbReference type="InterPro" id="IPR019159">
    <property type="entry name" value="CCDC93_CC"/>
</dbReference>
<feature type="region of interest" description="Disordered" evidence="5">
    <location>
        <begin position="1"/>
        <end position="47"/>
    </location>
</feature>
<evidence type="ECO:0000256" key="3">
    <source>
        <dbReference type="ARBA" id="ARBA00023054"/>
    </source>
</evidence>
<organism evidence="8 9">
    <name type="scientific">Dinothrombium tinctorium</name>
    <dbReference type="NCBI Taxonomy" id="1965070"/>
    <lineage>
        <taxon>Eukaryota</taxon>
        <taxon>Metazoa</taxon>
        <taxon>Ecdysozoa</taxon>
        <taxon>Arthropoda</taxon>
        <taxon>Chelicerata</taxon>
        <taxon>Arachnida</taxon>
        <taxon>Acari</taxon>
        <taxon>Acariformes</taxon>
        <taxon>Trombidiformes</taxon>
        <taxon>Prostigmata</taxon>
        <taxon>Anystina</taxon>
        <taxon>Parasitengona</taxon>
        <taxon>Trombidioidea</taxon>
        <taxon>Trombidiidae</taxon>
        <taxon>Dinothrombium</taxon>
    </lineage>
</organism>
<proteinExistence type="inferred from homology"/>
<feature type="coiled-coil region" evidence="4">
    <location>
        <begin position="399"/>
        <end position="436"/>
    </location>
</feature>
<dbReference type="InterPro" id="IPR039116">
    <property type="entry name" value="CCDC93"/>
</dbReference>
<keyword evidence="9" id="KW-1185">Reference proteome</keyword>
<evidence type="ECO:0000259" key="7">
    <source>
        <dbReference type="Pfam" id="PF21673"/>
    </source>
</evidence>
<dbReference type="PANTHER" id="PTHR16441">
    <property type="entry name" value="FIDIPIDINE"/>
    <property type="match status" value="1"/>
</dbReference>
<accession>A0A3S3SMN9</accession>
<dbReference type="EMBL" id="NCKU01000260">
    <property type="protein sequence ID" value="RWS16258.1"/>
    <property type="molecule type" value="Genomic_DNA"/>
</dbReference>
<evidence type="ECO:0000313" key="8">
    <source>
        <dbReference type="EMBL" id="RWS16258.1"/>
    </source>
</evidence>
<feature type="compositionally biased region" description="Basic and acidic residues" evidence="5">
    <location>
        <begin position="31"/>
        <end position="44"/>
    </location>
</feature>